<dbReference type="EMBL" id="JAGKHQ010000015">
    <property type="protein sequence ID" value="KAG7496026.1"/>
    <property type="molecule type" value="Genomic_DNA"/>
</dbReference>
<sequence length="114" mass="12640">MQLTLKVLSPALSGSAVLPPPQGKSDHRFLFDANMQYYLPDCSCAPRRKMRDFSDSDSPPTTVSHITLLTDIIISSSSTATVLNGKGNRLRHVGFFHLQPKYPGGIWWLLLNVV</sequence>
<keyword evidence="2" id="KW-1185">Reference proteome</keyword>
<proteinExistence type="predicted"/>
<organism evidence="1 2">
    <name type="scientific">Solea senegalensis</name>
    <name type="common">Senegalese sole</name>
    <dbReference type="NCBI Taxonomy" id="28829"/>
    <lineage>
        <taxon>Eukaryota</taxon>
        <taxon>Metazoa</taxon>
        <taxon>Chordata</taxon>
        <taxon>Craniata</taxon>
        <taxon>Vertebrata</taxon>
        <taxon>Euteleostomi</taxon>
        <taxon>Actinopterygii</taxon>
        <taxon>Neopterygii</taxon>
        <taxon>Teleostei</taxon>
        <taxon>Neoteleostei</taxon>
        <taxon>Acanthomorphata</taxon>
        <taxon>Carangaria</taxon>
        <taxon>Pleuronectiformes</taxon>
        <taxon>Pleuronectoidei</taxon>
        <taxon>Soleidae</taxon>
        <taxon>Solea</taxon>
    </lineage>
</organism>
<protein>
    <submittedName>
        <fullName evidence="1">Uncharacterized protein</fullName>
    </submittedName>
</protein>
<dbReference type="Proteomes" id="UP000693946">
    <property type="component" value="Linkage Group LG3"/>
</dbReference>
<dbReference type="AlphaFoldDB" id="A0AAV6QSI9"/>
<gene>
    <name evidence="1" type="ORF">JOB18_010721</name>
</gene>
<evidence type="ECO:0000313" key="2">
    <source>
        <dbReference type="Proteomes" id="UP000693946"/>
    </source>
</evidence>
<comment type="caution">
    <text evidence="1">The sequence shown here is derived from an EMBL/GenBank/DDBJ whole genome shotgun (WGS) entry which is preliminary data.</text>
</comment>
<evidence type="ECO:0000313" key="1">
    <source>
        <dbReference type="EMBL" id="KAG7496026.1"/>
    </source>
</evidence>
<accession>A0AAV6QSI9</accession>
<name>A0AAV6QSI9_SOLSE</name>
<reference evidence="1 2" key="1">
    <citation type="journal article" date="2021" name="Sci. Rep.">
        <title>Chromosome anchoring in Senegalese sole (Solea senegalensis) reveals sex-associated markers and genome rearrangements in flatfish.</title>
        <authorList>
            <person name="Guerrero-Cozar I."/>
            <person name="Gomez-Garrido J."/>
            <person name="Berbel C."/>
            <person name="Martinez-Blanch J.F."/>
            <person name="Alioto T."/>
            <person name="Claros M.G."/>
            <person name="Gagnaire P.A."/>
            <person name="Manchado M."/>
        </authorList>
    </citation>
    <scope>NUCLEOTIDE SEQUENCE [LARGE SCALE GENOMIC DNA]</scope>
    <source>
        <strain evidence="1">Sse05_10M</strain>
    </source>
</reference>